<evidence type="ECO:0000259" key="1">
    <source>
        <dbReference type="PROSITE" id="PS50175"/>
    </source>
</evidence>
<evidence type="ECO:0000313" key="3">
    <source>
        <dbReference type="Proteomes" id="UP001430953"/>
    </source>
</evidence>
<reference evidence="2 3" key="1">
    <citation type="submission" date="2023-03" db="EMBL/GenBank/DDBJ databases">
        <title>High recombination rates correlate with genetic variation in Cardiocondyla obscurior ants.</title>
        <authorList>
            <person name="Errbii M."/>
        </authorList>
    </citation>
    <scope>NUCLEOTIDE SEQUENCE [LARGE SCALE GENOMIC DNA]</scope>
    <source>
        <strain evidence="2">Alpha-2009</strain>
        <tissue evidence="2">Whole body</tissue>
    </source>
</reference>
<dbReference type="PANTHER" id="PTHR47331:SF1">
    <property type="entry name" value="GAG-LIKE PROTEIN"/>
    <property type="match status" value="1"/>
</dbReference>
<organism evidence="2 3">
    <name type="scientific">Cardiocondyla obscurior</name>
    <dbReference type="NCBI Taxonomy" id="286306"/>
    <lineage>
        <taxon>Eukaryota</taxon>
        <taxon>Metazoa</taxon>
        <taxon>Ecdysozoa</taxon>
        <taxon>Arthropoda</taxon>
        <taxon>Hexapoda</taxon>
        <taxon>Insecta</taxon>
        <taxon>Pterygota</taxon>
        <taxon>Neoptera</taxon>
        <taxon>Endopterygota</taxon>
        <taxon>Hymenoptera</taxon>
        <taxon>Apocrita</taxon>
        <taxon>Aculeata</taxon>
        <taxon>Formicoidea</taxon>
        <taxon>Formicidae</taxon>
        <taxon>Myrmicinae</taxon>
        <taxon>Cardiocondyla</taxon>
    </lineage>
</organism>
<dbReference type="InterPro" id="IPR001995">
    <property type="entry name" value="Peptidase_A2_cat"/>
</dbReference>
<comment type="caution">
    <text evidence="2">The sequence shown here is derived from an EMBL/GenBank/DDBJ whole genome shotgun (WGS) entry which is preliminary data.</text>
</comment>
<protein>
    <recommendedName>
        <fullName evidence="1">Peptidase A2 domain-containing protein</fullName>
    </recommendedName>
</protein>
<sequence>MIINNSDLTHVERIHYLKTCLTGEAARLVGNLTASTENFEIACTLLSARYENKRFLITAQLDRIANLKPIKTKIANGLRTPLTTILESLGALRALDCAVQHWNPFMIQHITRLLDPKTRKDWEISLGATEEYPNMKRFQMFLGGRARALENLNTTTFVRNKENHRPFFLINPRHPIRNVAHTATSNSDSTSNKCLLCGATHLLQKCERYVALDSCKRKDFLIKKKRCFNCLGAHMASKCRSTRRCFTCGQKHHTSLHSTSRALLIKSNGEHLLVRLLLDQGSEISFIEEKLVNDAKLIRKHALIQLVGIGGTRSGRTKGMITIQLKSIYDSSVNCQLNAYILPRLTMIIPAYKQKEENWPHLTNLKLADPDFTSPGNINIIIDADNFNSVIQPGIKKEDTLSPMAQLTIFGWVLSGPISTDVITSSIKGAHCYVTDLELKDLISKFWVQEKISFNSVHTRTTFSEELFS</sequence>
<dbReference type="GO" id="GO:0006508">
    <property type="term" value="P:proteolysis"/>
    <property type="evidence" value="ECO:0007669"/>
    <property type="project" value="InterPro"/>
</dbReference>
<dbReference type="PROSITE" id="PS50175">
    <property type="entry name" value="ASP_PROT_RETROV"/>
    <property type="match status" value="1"/>
</dbReference>
<evidence type="ECO:0000313" key="2">
    <source>
        <dbReference type="EMBL" id="KAL0101902.1"/>
    </source>
</evidence>
<name>A0AAW2EJB4_9HYME</name>
<dbReference type="Proteomes" id="UP001430953">
    <property type="component" value="Unassembled WGS sequence"/>
</dbReference>
<dbReference type="PANTHER" id="PTHR47331">
    <property type="entry name" value="PHD-TYPE DOMAIN-CONTAINING PROTEIN"/>
    <property type="match status" value="1"/>
</dbReference>
<dbReference type="InterPro" id="IPR005312">
    <property type="entry name" value="DUF1759"/>
</dbReference>
<dbReference type="GO" id="GO:0004190">
    <property type="term" value="F:aspartic-type endopeptidase activity"/>
    <property type="evidence" value="ECO:0007669"/>
    <property type="project" value="InterPro"/>
</dbReference>
<feature type="domain" description="Peptidase A2" evidence="1">
    <location>
        <begin position="274"/>
        <end position="311"/>
    </location>
</feature>
<dbReference type="Pfam" id="PF03564">
    <property type="entry name" value="DUF1759"/>
    <property type="match status" value="1"/>
</dbReference>
<dbReference type="EMBL" id="JADYXP020000023">
    <property type="protein sequence ID" value="KAL0101902.1"/>
    <property type="molecule type" value="Genomic_DNA"/>
</dbReference>
<dbReference type="AlphaFoldDB" id="A0AAW2EJB4"/>
<keyword evidence="3" id="KW-1185">Reference proteome</keyword>
<gene>
    <name evidence="2" type="ORF">PUN28_018454</name>
</gene>
<proteinExistence type="predicted"/>
<accession>A0AAW2EJB4</accession>